<dbReference type="GO" id="GO:0000289">
    <property type="term" value="P:nuclear-transcribed mRNA poly(A) tail shortening"/>
    <property type="evidence" value="ECO:0007669"/>
    <property type="project" value="TreeGrafter"/>
</dbReference>
<dbReference type="InterPro" id="IPR036322">
    <property type="entry name" value="WD40_repeat_dom_sf"/>
</dbReference>
<feature type="domain" description="PAN2-PAN3 deadenylation complex catalytic subunit PAN2 N-terminal" evidence="2">
    <location>
        <begin position="92"/>
        <end position="286"/>
    </location>
</feature>
<evidence type="ECO:0000256" key="1">
    <source>
        <dbReference type="SAM" id="MobiDB-lite"/>
    </source>
</evidence>
<dbReference type="GO" id="GO:0004535">
    <property type="term" value="F:poly(A)-specific ribonuclease activity"/>
    <property type="evidence" value="ECO:0007669"/>
    <property type="project" value="TreeGrafter"/>
</dbReference>
<evidence type="ECO:0000313" key="3">
    <source>
        <dbReference type="EMBL" id="KAF8889778.1"/>
    </source>
</evidence>
<dbReference type="Proteomes" id="UP000724874">
    <property type="component" value="Unassembled WGS sequence"/>
</dbReference>
<comment type="caution">
    <text evidence="3">The sequence shown here is derived from an EMBL/GenBank/DDBJ whole genome shotgun (WGS) entry which is preliminary data.</text>
</comment>
<dbReference type="GO" id="GO:0000932">
    <property type="term" value="C:P-body"/>
    <property type="evidence" value="ECO:0007669"/>
    <property type="project" value="TreeGrafter"/>
</dbReference>
<dbReference type="SUPFAM" id="SSF50978">
    <property type="entry name" value="WD40 repeat-like"/>
    <property type="match status" value="1"/>
</dbReference>
<dbReference type="PANTHER" id="PTHR15728:SF0">
    <property type="entry name" value="PAN2-PAN3 DEADENYLATION COMPLEX CATALYTIC SUBUNIT PAN2"/>
    <property type="match status" value="1"/>
</dbReference>
<evidence type="ECO:0000259" key="2">
    <source>
        <dbReference type="Pfam" id="PF20770"/>
    </source>
</evidence>
<organism evidence="3 4">
    <name type="scientific">Gymnopilus junonius</name>
    <name type="common">Spectacular rustgill mushroom</name>
    <name type="synonym">Gymnopilus spectabilis subsp. junonius</name>
    <dbReference type="NCBI Taxonomy" id="109634"/>
    <lineage>
        <taxon>Eukaryota</taxon>
        <taxon>Fungi</taxon>
        <taxon>Dikarya</taxon>
        <taxon>Basidiomycota</taxon>
        <taxon>Agaricomycotina</taxon>
        <taxon>Agaricomycetes</taxon>
        <taxon>Agaricomycetidae</taxon>
        <taxon>Agaricales</taxon>
        <taxon>Agaricineae</taxon>
        <taxon>Hymenogastraceae</taxon>
        <taxon>Gymnopilus</taxon>
    </lineage>
</organism>
<dbReference type="InterPro" id="IPR050785">
    <property type="entry name" value="PAN2-PAN3_catalytic_subunit"/>
</dbReference>
<protein>
    <submittedName>
        <fullName evidence="3">WD40-repeat-containing domain protein</fullName>
    </submittedName>
</protein>
<reference evidence="3" key="1">
    <citation type="submission" date="2020-11" db="EMBL/GenBank/DDBJ databases">
        <authorList>
            <consortium name="DOE Joint Genome Institute"/>
            <person name="Ahrendt S."/>
            <person name="Riley R."/>
            <person name="Andreopoulos W."/>
            <person name="LaButti K."/>
            <person name="Pangilinan J."/>
            <person name="Ruiz-duenas F.J."/>
            <person name="Barrasa J.M."/>
            <person name="Sanchez-Garcia M."/>
            <person name="Camarero S."/>
            <person name="Miyauchi S."/>
            <person name="Serrano A."/>
            <person name="Linde D."/>
            <person name="Babiker R."/>
            <person name="Drula E."/>
            <person name="Ayuso-Fernandez I."/>
            <person name="Pacheco R."/>
            <person name="Padilla G."/>
            <person name="Ferreira P."/>
            <person name="Barriuso J."/>
            <person name="Kellner H."/>
            <person name="Castanera R."/>
            <person name="Alfaro M."/>
            <person name="Ramirez L."/>
            <person name="Pisabarro A.G."/>
            <person name="Kuo A."/>
            <person name="Tritt A."/>
            <person name="Lipzen A."/>
            <person name="He G."/>
            <person name="Yan M."/>
            <person name="Ng V."/>
            <person name="Cullen D."/>
            <person name="Martin F."/>
            <person name="Rosso M.-N."/>
            <person name="Henrissat B."/>
            <person name="Hibbett D."/>
            <person name="Martinez A.T."/>
            <person name="Grigoriev I.V."/>
        </authorList>
    </citation>
    <scope>NUCLEOTIDE SEQUENCE</scope>
    <source>
        <strain evidence="3">AH 44721</strain>
    </source>
</reference>
<proteinExistence type="predicted"/>
<feature type="region of interest" description="Disordered" evidence="1">
    <location>
        <begin position="300"/>
        <end position="321"/>
    </location>
</feature>
<dbReference type="Pfam" id="PF20770">
    <property type="entry name" value="PAN2_N"/>
    <property type="match status" value="1"/>
</dbReference>
<dbReference type="Gene3D" id="2.130.10.10">
    <property type="entry name" value="YVTN repeat-like/Quinoprotein amine dehydrogenase"/>
    <property type="match status" value="1"/>
</dbReference>
<keyword evidence="4" id="KW-1185">Reference proteome</keyword>
<dbReference type="GO" id="GO:0031251">
    <property type="term" value="C:PAN complex"/>
    <property type="evidence" value="ECO:0007669"/>
    <property type="project" value="TreeGrafter"/>
</dbReference>
<dbReference type="EMBL" id="JADNYJ010000078">
    <property type="protein sequence ID" value="KAF8889778.1"/>
    <property type="molecule type" value="Genomic_DNA"/>
</dbReference>
<dbReference type="AlphaFoldDB" id="A0A9P5NI76"/>
<dbReference type="InterPro" id="IPR015943">
    <property type="entry name" value="WD40/YVTN_repeat-like_dom_sf"/>
</dbReference>
<evidence type="ECO:0000313" key="4">
    <source>
        <dbReference type="Proteomes" id="UP000724874"/>
    </source>
</evidence>
<accession>A0A9P5NI76</accession>
<gene>
    <name evidence="3" type="ORF">CPB84DRAFT_1420268</name>
</gene>
<dbReference type="OrthoDB" id="16516at2759"/>
<dbReference type="InterPro" id="IPR048841">
    <property type="entry name" value="PAN2_N"/>
</dbReference>
<name>A0A9P5NI76_GYMJU</name>
<dbReference type="PANTHER" id="PTHR15728">
    <property type="entry name" value="DEADENYLATION COMPLEX CATALYTIC SUBUNIT PAN2"/>
    <property type="match status" value="1"/>
</dbReference>
<sequence length="321" mass="34466">MATSYKDISPISSLSSFGQPITALSFDTVSDILWAGLNTGTITAYLGTRGVRGPSFRVGGDLGSWTKGGLNKWFFRPTTGNVVTFSNTSLSSNYLVSSLDNLEMIFLSPVTGAAIRKIPTASVLTHLELSHSMLISGSMDGYLRIHDTRTGMARGGGAENVTKAHARSIQGLETAGNFIFTIGMGERQSRPFPDPLVKIYDLRTMRPLPPIPFSAGPAFIHALPNRTSSIAIISNQGLINIVDVSNISAFNEFYQLDIATYITSTSISPSATYMAFGDAEGTIHLMSQAVGDTPFNGYEGQPVPWADTPSPLPDIQWTQST</sequence>